<sequence>MRKLWLITSILTLAACAPKEITTDNNEKTAIPIQTAKVKEQDISGIMELSGVAMPAKQAPIVTSLPLPVEKVHVKVGDSVEKGDVLITLNNTKAQQQLNTASDTLSSIDSTLNETKNEDVGAEVQKLRKDLQTSISASKSLLEGMEQGEKVQQEALAKGLEVVVTQAQLSQKILENQTATVPAETLNLQKQQAQAAVGEAETAVENTVLHAPFSGQVADIAAVEGSPLSPNSPAAVIVNQDTIKATFQLNSYEVAEIKPNMNATLSFEGIKENYRATVTSISPTANPETGLFPASISVQNENGAIKGGVRVSASVSVQEVHDALTVPVEALLYNKSKPYVYVVNDDKAQRREIELGIKSNNAYEVKKGLKKGDLVIIEGKEDVKDTSDIEVIKGDVS</sequence>
<dbReference type="Gene3D" id="2.40.50.100">
    <property type="match status" value="1"/>
</dbReference>
<reference evidence="4 5" key="1">
    <citation type="submission" date="2016-10" db="EMBL/GenBank/DDBJ databases">
        <authorList>
            <person name="Varghese N."/>
            <person name="Submissions S."/>
        </authorList>
    </citation>
    <scope>NUCLEOTIDE SEQUENCE [LARGE SCALE GENOMIC DNA]</scope>
    <source>
        <strain evidence="4 5">DSM 13796</strain>
    </source>
</reference>
<dbReference type="InterPro" id="IPR058637">
    <property type="entry name" value="YknX-like_C"/>
</dbReference>
<evidence type="ECO:0000313" key="4">
    <source>
        <dbReference type="EMBL" id="SFQ72395.1"/>
    </source>
</evidence>
<dbReference type="NCBIfam" id="TIGR01730">
    <property type="entry name" value="RND_mfp"/>
    <property type="match status" value="1"/>
</dbReference>
<dbReference type="RefSeq" id="WP_061803303.1">
    <property type="nucleotide sequence ID" value="NZ_FOXX01000007.1"/>
</dbReference>
<evidence type="ECO:0000256" key="1">
    <source>
        <dbReference type="ARBA" id="ARBA00009477"/>
    </source>
</evidence>
<dbReference type="Gene3D" id="2.40.420.20">
    <property type="match status" value="1"/>
</dbReference>
<feature type="domain" description="CzcB-like barrel-sandwich hybrid" evidence="2">
    <location>
        <begin position="59"/>
        <end position="234"/>
    </location>
</feature>
<evidence type="ECO:0000259" key="3">
    <source>
        <dbReference type="Pfam" id="PF25989"/>
    </source>
</evidence>
<protein>
    <submittedName>
        <fullName evidence="4">RND family efflux transporter, MFP subunit</fullName>
    </submittedName>
</protein>
<proteinExistence type="inferred from homology"/>
<dbReference type="InterPro" id="IPR058647">
    <property type="entry name" value="BSH_CzcB-like"/>
</dbReference>
<dbReference type="Gene3D" id="2.40.30.170">
    <property type="match status" value="1"/>
</dbReference>
<feature type="domain" description="YknX-like C-terminal permuted SH3-like" evidence="3">
    <location>
        <begin position="323"/>
        <end position="390"/>
    </location>
</feature>
<dbReference type="PROSITE" id="PS51257">
    <property type="entry name" value="PROKAR_LIPOPROTEIN"/>
    <property type="match status" value="1"/>
</dbReference>
<dbReference type="Proteomes" id="UP000182762">
    <property type="component" value="Unassembled WGS sequence"/>
</dbReference>
<evidence type="ECO:0000313" key="5">
    <source>
        <dbReference type="Proteomes" id="UP000182762"/>
    </source>
</evidence>
<evidence type="ECO:0000259" key="2">
    <source>
        <dbReference type="Pfam" id="PF25973"/>
    </source>
</evidence>
<dbReference type="SUPFAM" id="SSF51230">
    <property type="entry name" value="Single hybrid motif"/>
    <property type="match status" value="1"/>
</dbReference>
<dbReference type="PANTHER" id="PTHR30469">
    <property type="entry name" value="MULTIDRUG RESISTANCE PROTEIN MDTA"/>
    <property type="match status" value="1"/>
</dbReference>
<organism evidence="4 5">
    <name type="scientific">Priestia endophytica DSM 13796</name>
    <dbReference type="NCBI Taxonomy" id="1121089"/>
    <lineage>
        <taxon>Bacteria</taxon>
        <taxon>Bacillati</taxon>
        <taxon>Bacillota</taxon>
        <taxon>Bacilli</taxon>
        <taxon>Bacillales</taxon>
        <taxon>Bacillaceae</taxon>
        <taxon>Priestia</taxon>
    </lineage>
</organism>
<dbReference type="InterPro" id="IPR006143">
    <property type="entry name" value="RND_pump_MFP"/>
</dbReference>
<dbReference type="Pfam" id="PF25973">
    <property type="entry name" value="BSH_CzcB"/>
    <property type="match status" value="1"/>
</dbReference>
<dbReference type="InterPro" id="IPR011053">
    <property type="entry name" value="Single_hybrid_motif"/>
</dbReference>
<dbReference type="Pfam" id="PF25989">
    <property type="entry name" value="YknX_C"/>
    <property type="match status" value="1"/>
</dbReference>
<gene>
    <name evidence="4" type="ORF">SAMN02745910_03023</name>
</gene>
<dbReference type="GeneID" id="93711646"/>
<accession>A0A1I6AUM2</accession>
<dbReference type="EMBL" id="FOXX01000007">
    <property type="protein sequence ID" value="SFQ72395.1"/>
    <property type="molecule type" value="Genomic_DNA"/>
</dbReference>
<name>A0A1I6AUM2_9BACI</name>
<comment type="similarity">
    <text evidence="1">Belongs to the membrane fusion protein (MFP) (TC 8.A.1) family.</text>
</comment>
<keyword evidence="5" id="KW-1185">Reference proteome</keyword>
<dbReference type="SUPFAM" id="SSF111369">
    <property type="entry name" value="HlyD-like secretion proteins"/>
    <property type="match status" value="1"/>
</dbReference>
<comment type="caution">
    <text evidence="4">The sequence shown here is derived from an EMBL/GenBank/DDBJ whole genome shotgun (WGS) entry which is preliminary data.</text>
</comment>
<dbReference type="PANTHER" id="PTHR30469:SF15">
    <property type="entry name" value="HLYD FAMILY OF SECRETION PROTEINS"/>
    <property type="match status" value="1"/>
</dbReference>